<dbReference type="RefSeq" id="XP_017775875.1">
    <property type="nucleotide sequence ID" value="XM_017920386.1"/>
</dbReference>
<dbReference type="Proteomes" id="UP000695000">
    <property type="component" value="Unplaced"/>
</dbReference>
<proteinExistence type="predicted"/>
<dbReference type="PANTHER" id="PTHR16246:SF2">
    <property type="entry name" value="HOST CELL FACTOR C1 REGULATOR 1"/>
    <property type="match status" value="1"/>
</dbReference>
<sequence>MNMANDHNQQNRPNIFGPDFNYPPPNAEWNRFVASSTYYEHPNFPFSSNFGPSPVTFPIQPAQVITPSFTSFPSTSSTDSLSEYSAAFQRCKQMRCKRKTDSPLPTMNKQHITEEKMAEHLAKLHISSETPARNEPEERRVKRLYMCDEMRKLQSESILPSSLLNKIQRPCTALVLWQPPQRLVPAADVNENSNNNNEEVPDHNLMETDGR</sequence>
<keyword evidence="2" id="KW-1185">Reference proteome</keyword>
<feature type="compositionally biased region" description="Basic and acidic residues" evidence="1">
    <location>
        <begin position="200"/>
        <end position="211"/>
    </location>
</feature>
<gene>
    <name evidence="3" type="primary">LOC108562160</name>
</gene>
<evidence type="ECO:0000313" key="3">
    <source>
        <dbReference type="RefSeq" id="XP_017775875.1"/>
    </source>
</evidence>
<feature type="compositionally biased region" description="Polar residues" evidence="1">
    <location>
        <begin position="1"/>
        <end position="13"/>
    </location>
</feature>
<reference evidence="3" key="1">
    <citation type="submission" date="2025-08" db="UniProtKB">
        <authorList>
            <consortium name="RefSeq"/>
        </authorList>
    </citation>
    <scope>IDENTIFICATION</scope>
    <source>
        <tissue evidence="3">Whole Larva</tissue>
    </source>
</reference>
<evidence type="ECO:0000256" key="1">
    <source>
        <dbReference type="SAM" id="MobiDB-lite"/>
    </source>
</evidence>
<name>A0ABM1MMS5_NICVS</name>
<dbReference type="PANTHER" id="PTHR16246">
    <property type="entry name" value="HOST CELL FACTOR C1 REGULATOR 1"/>
    <property type="match status" value="1"/>
</dbReference>
<accession>A0ABM1MMS5</accession>
<organism evidence="2 3">
    <name type="scientific">Nicrophorus vespilloides</name>
    <name type="common">Boreal carrion beetle</name>
    <dbReference type="NCBI Taxonomy" id="110193"/>
    <lineage>
        <taxon>Eukaryota</taxon>
        <taxon>Metazoa</taxon>
        <taxon>Ecdysozoa</taxon>
        <taxon>Arthropoda</taxon>
        <taxon>Hexapoda</taxon>
        <taxon>Insecta</taxon>
        <taxon>Pterygota</taxon>
        <taxon>Neoptera</taxon>
        <taxon>Endopterygota</taxon>
        <taxon>Coleoptera</taxon>
        <taxon>Polyphaga</taxon>
        <taxon>Staphyliniformia</taxon>
        <taxon>Silphidae</taxon>
        <taxon>Nicrophorinae</taxon>
        <taxon>Nicrophorus</taxon>
    </lineage>
</organism>
<evidence type="ECO:0000313" key="2">
    <source>
        <dbReference type="Proteomes" id="UP000695000"/>
    </source>
</evidence>
<feature type="region of interest" description="Disordered" evidence="1">
    <location>
        <begin position="187"/>
        <end position="211"/>
    </location>
</feature>
<feature type="region of interest" description="Disordered" evidence="1">
    <location>
        <begin position="1"/>
        <end position="20"/>
    </location>
</feature>
<dbReference type="InterPro" id="IPR029195">
    <property type="entry name" value="HCFC1R1"/>
</dbReference>
<protein>
    <submittedName>
        <fullName evidence="3">Uncharacterized protein LOC108562160</fullName>
    </submittedName>
</protein>
<dbReference type="GeneID" id="108562160"/>